<dbReference type="Pfam" id="PF02384">
    <property type="entry name" value="N6_Mtase"/>
    <property type="match status" value="1"/>
</dbReference>
<dbReference type="GO" id="GO:0016787">
    <property type="term" value="F:hydrolase activity"/>
    <property type="evidence" value="ECO:0007669"/>
    <property type="project" value="InterPro"/>
</dbReference>
<dbReference type="InterPro" id="IPR052933">
    <property type="entry name" value="DNA_Protect_Modify"/>
</dbReference>
<feature type="compositionally biased region" description="Basic and acidic residues" evidence="1">
    <location>
        <begin position="336"/>
        <end position="349"/>
    </location>
</feature>
<dbReference type="GO" id="GO:0032259">
    <property type="term" value="P:methylation"/>
    <property type="evidence" value="ECO:0007669"/>
    <property type="project" value="UniProtKB-KW"/>
</dbReference>
<protein>
    <submittedName>
        <fullName evidence="4">N12 class adenine-specific DNA methylase</fullName>
    </submittedName>
</protein>
<dbReference type="SUPFAM" id="SSF53335">
    <property type="entry name" value="S-adenosyl-L-methionine-dependent methyltransferases"/>
    <property type="match status" value="1"/>
</dbReference>
<feature type="compositionally biased region" description="Polar residues" evidence="1">
    <location>
        <begin position="350"/>
        <end position="359"/>
    </location>
</feature>
<dbReference type="GO" id="GO:0005524">
    <property type="term" value="F:ATP binding"/>
    <property type="evidence" value="ECO:0007669"/>
    <property type="project" value="InterPro"/>
</dbReference>
<feature type="domain" description="Helicase ATP-binding" evidence="2">
    <location>
        <begin position="1688"/>
        <end position="1959"/>
    </location>
</feature>
<feature type="region of interest" description="Disordered" evidence="1">
    <location>
        <begin position="267"/>
        <end position="313"/>
    </location>
</feature>
<evidence type="ECO:0000313" key="4">
    <source>
        <dbReference type="EMBL" id="TCS66070.1"/>
    </source>
</evidence>
<dbReference type="SUPFAM" id="SSF52540">
    <property type="entry name" value="P-loop containing nucleoside triphosphate hydrolases"/>
    <property type="match status" value="2"/>
</dbReference>
<keyword evidence="4" id="KW-0489">Methyltransferase</keyword>
<evidence type="ECO:0000256" key="1">
    <source>
        <dbReference type="SAM" id="MobiDB-lite"/>
    </source>
</evidence>
<dbReference type="EMBL" id="BHEO01000008">
    <property type="protein sequence ID" value="GBU05674.1"/>
    <property type="molecule type" value="Genomic_DNA"/>
</dbReference>
<comment type="caution">
    <text evidence="4">The sequence shown here is derived from an EMBL/GenBank/DDBJ whole genome shotgun (WGS) entry which is preliminary data.</text>
</comment>
<keyword evidence="4" id="KW-0808">Transferase</keyword>
<keyword evidence="6" id="KW-1185">Reference proteome</keyword>
<dbReference type="Gene3D" id="3.40.50.300">
    <property type="entry name" value="P-loop containing nucleotide triphosphate hydrolases"/>
    <property type="match status" value="1"/>
</dbReference>
<evidence type="ECO:0000313" key="5">
    <source>
        <dbReference type="Proteomes" id="UP000294613"/>
    </source>
</evidence>
<dbReference type="PANTHER" id="PTHR41313">
    <property type="entry name" value="ADENINE-SPECIFIC METHYLTRANSFERASE"/>
    <property type="match status" value="1"/>
</dbReference>
<organism evidence="4 5">
    <name type="scientific">Faecalimonas umbilicata</name>
    <dbReference type="NCBI Taxonomy" id="1912855"/>
    <lineage>
        <taxon>Bacteria</taxon>
        <taxon>Bacillati</taxon>
        <taxon>Bacillota</taxon>
        <taxon>Clostridia</taxon>
        <taxon>Lachnospirales</taxon>
        <taxon>Lachnospiraceae</taxon>
        <taxon>Faecalimonas</taxon>
    </lineage>
</organism>
<feature type="region of interest" description="Disordered" evidence="1">
    <location>
        <begin position="327"/>
        <end position="400"/>
    </location>
</feature>
<feature type="compositionally biased region" description="Basic and acidic residues" evidence="1">
    <location>
        <begin position="361"/>
        <end position="377"/>
    </location>
</feature>
<dbReference type="Gene3D" id="3.40.50.150">
    <property type="entry name" value="Vaccinia Virus protein VP39"/>
    <property type="match status" value="1"/>
</dbReference>
<name>A0A4R3JL29_9FIRM</name>
<dbReference type="GO" id="GO:0008170">
    <property type="term" value="F:N-methyltransferase activity"/>
    <property type="evidence" value="ECO:0007669"/>
    <property type="project" value="InterPro"/>
</dbReference>
<dbReference type="InterPro" id="IPR027417">
    <property type="entry name" value="P-loop_NTPase"/>
</dbReference>
<sequence length="2226" mass="256114">MAKKYDLITELYAEGIKEVTATAEQWLHFLNSACRNFRLPFDEQLLVYLQRPEASAVLGMEDWNRKFGRWVKHDSKAIAVFDKSGSTTKLKYYFDVTDTSEGKYKRLVRPVPLWEITEENRGAVQETLRNAFRVSEDVTEFAEVILQAAQHAAEDNLLDYMPDILAYRQDSFLEELDAYSVEVETRKLLSNSIAYMLMVRCGIDSELYLEKEDFRNIRDFHTPELVNLFGTATSDVAEMALAEISDTIRTLQQEQKRNDRTFAQTENVSYTEEKGRKTAERERSFAHEKRDIQQAGRLSVTESDRTGRTGSTHWEIWLPSSELSERTPLRNLSESSDARETEPAFERDTGNSTEQNGTAGNRDDESTERDGRDESQRSDAMGRNGEQHPAVSGGDREDRIDQPLAWYDRSKEDKSLPFFHRDQDIKELLLTTPYLKAKKAEIRAFFEWEDDRERRRDYIKNIFNNEPTELTLQDGRTVGYKTYQNVLHLWEGSVSSRTAQSYYDWSVIADYFEGMRLLGELRDQTEPLRTVDGQFEFLQDLAEEKTSAFSFSQEMVDYVLRSGSGIQHGKFRIYSYFLQGHSRREQEEFLKEEYGMGGRSPILSGTGISEEHSAKGLKLSRGYQEGAPQLLLKWSQVAKRIEELIAAERYMTAKELEYLPEYEKHILTREIYHFYSDQPEEVIRPYERGAVYDEAVRQIRPQLEEKKRVEQLAEEMSAILANTADFDRKYASMQKTYRDVCEFRDGVFSLFTPIPAEKETVPLSMLEPIPSLEHIEEETEKAEENTEDLAPDQEELYELQTDTLVYIGVDEYEILSISEDVVRLRNQKYPIFTEEMPREEFERKLRENPANDSLKKGKGTEEISLQEPDLPAEKETAQDLSPAWEKATPRRKDSFDLHPEIPQSQRLQFQITDDALGRGTAREKFRANVKAIQVLKQCEAQNRYATREEQQILSGYVGWGGLADAFDVSVSAWNREYVELKSILTEEEYRAARESTMTAFYTPPIVIRSIYQALENMGVQSGNILEPSCGIGNFIGMKPEHLSDCNIYGVEIDSISGRIARQLYQKSAIAVQGYEETNLPDSFFDVVVGNVPFANYKVLDKRYDSLNFLIHDYFIAKSIDKTRPGGVLALITSNGISGGTMDKRDNRVRKYIAERCDLLGAIRLPNNTFLENAGTIVNTDILFLQKKENPRSTELPAWVDVNVLQRNDFTNENGETKHRIVCINPYFQEHPEMVLGKLEIVSGAYGPQLVCKPFADADLGEMLSEAIQNISAQITEYEVEELVETEDHSIPAEPDVANFSYALRDGKIYYRENSRMRPVELSITGENRVKGMIAIRDCVRELIAYQMEEYSDEVIADQQRKLNRLYDQFQSRYGLLNSRANSLVFSEDNSYPLLCSLEIVAEDGTLERKADMFTKRTIKPHQTVTRVDTASEALSLSLSEHARVDMEYMCTLTGKSAEEIEKELEGVIFRLPDLSGKEPTFVSEDEYLSGNVREKLKEAMFAAESSELYRPNVEALNRVQPKDLSASEINVRLGATWIPPEDIKDFMFELLQTPNYCQWKMNVRFVPVTGEWYIEGKSIDKGNVKANSTYGTHRVNAYRILEDTLNLRDVRVYDYVEDEAGRKKPILNKKETAIAQGKQDLIKQEFLNWIWKEPERRQRLTAYYNEKFNAIRPREYDGSHLNFYGMNPEIQLRQHQKNGVARIIYGGNTLLAYVVGAGKTYTMVAAAMECKRLGLCNKSMIVVPNHIIDQFAAEWLQLYPSANLLVATKKDFETKNRKKFCARIATSEIDAVIIGHSQFEKIPLSVERQCRMLQEQIQETVQGIQEAGRERGNRITVKRLEKMKKTLEARLKRLNDQSKKDDVVCFEELGIDRLFVDEADSYKNLYLYTKMRNVGGIAQTEAQKSSDMFMKTRYMDEVTGGRGVIFATGTPISNSMVELYTMQRYLQYNTLVEHNLQFFDAWASTFGETVTAIELAPEGTGYRLKTRFAKFYNLPELMMMFREVADIQTADMLNLPVPEAEYRVISVKPSDMQKEMVTELGERAERVRNGMVNPTEDNMLLITNEGRKLALDQRLVNEMLPDDENSKVNACVDEVYRFWYDTKEDKLTQLLFCDLSTPKKDGSFSVYNDVRDKLVSKGVPEKEIQFIHDANTEVRKKELFAKVRKGDVRILMGSTFKMGAGTNVQDLIIASHDLDCPWRPRDVGRILRTFKIKKNVEVTDNGKIII</sequence>
<feature type="compositionally biased region" description="Basic and acidic residues" evidence="1">
    <location>
        <begin position="271"/>
        <end position="292"/>
    </location>
</feature>
<dbReference type="EMBL" id="SLZV01000020">
    <property type="protein sequence ID" value="TCS66070.1"/>
    <property type="molecule type" value="Genomic_DNA"/>
</dbReference>
<dbReference type="InterPro" id="IPR003356">
    <property type="entry name" value="DNA_methylase_A-5"/>
</dbReference>
<dbReference type="GO" id="GO:0003677">
    <property type="term" value="F:DNA binding"/>
    <property type="evidence" value="ECO:0007669"/>
    <property type="project" value="InterPro"/>
</dbReference>
<evidence type="ECO:0000313" key="6">
    <source>
        <dbReference type="Proteomes" id="UP000702954"/>
    </source>
</evidence>
<gene>
    <name evidence="4" type="ORF">EDD74_12034</name>
    <name evidence="3" type="ORF">FAEUMB_22150</name>
</gene>
<accession>A0A4R3JL29</accession>
<evidence type="ECO:0000313" key="3">
    <source>
        <dbReference type="EMBL" id="GBU05674.1"/>
    </source>
</evidence>
<proteinExistence type="predicted"/>
<dbReference type="InterPro" id="IPR029063">
    <property type="entry name" value="SAM-dependent_MTases_sf"/>
</dbReference>
<feature type="compositionally biased region" description="Basic and acidic residues" evidence="1">
    <location>
        <begin position="887"/>
        <end position="897"/>
    </location>
</feature>
<dbReference type="Pfam" id="PF04851">
    <property type="entry name" value="ResIII"/>
    <property type="match status" value="1"/>
</dbReference>
<feature type="compositionally biased region" description="Basic and acidic residues" evidence="1">
    <location>
        <begin position="840"/>
        <end position="861"/>
    </location>
</feature>
<reference evidence="4 5" key="2">
    <citation type="submission" date="2019-03" db="EMBL/GenBank/DDBJ databases">
        <title>Genomic Encyclopedia of Type Strains, Phase IV (KMG-IV): sequencing the most valuable type-strain genomes for metagenomic binning, comparative biology and taxonomic classification.</title>
        <authorList>
            <person name="Goeker M."/>
        </authorList>
    </citation>
    <scope>NUCLEOTIDE SEQUENCE [LARGE SCALE GENOMIC DNA]</scope>
    <source>
        <strain evidence="4 5">DSM 103426</strain>
    </source>
</reference>
<feature type="region of interest" description="Disordered" evidence="1">
    <location>
        <begin position="840"/>
        <end position="897"/>
    </location>
</feature>
<dbReference type="InterPro" id="IPR006935">
    <property type="entry name" value="Helicase/UvrB_N"/>
</dbReference>
<dbReference type="SMART" id="SM00487">
    <property type="entry name" value="DEXDc"/>
    <property type="match status" value="1"/>
</dbReference>
<evidence type="ECO:0000259" key="2">
    <source>
        <dbReference type="SMART" id="SM00487"/>
    </source>
</evidence>
<dbReference type="PRINTS" id="PR00507">
    <property type="entry name" value="N12N6MTFRASE"/>
</dbReference>
<reference evidence="3 6" key="1">
    <citation type="journal article" date="2018" name="Int. J. Syst. Evol. Microbiol.">
        <title>Draft Genome Sequence of Faecalimonas umbilicata JCM 30896T, an Acetate-Producing Bacterium Isolated from Human Feces.</title>
        <authorList>
            <person name="Sakamoto M."/>
            <person name="Ikeyama N."/>
            <person name="Yuki M."/>
            <person name="Ohkuma M."/>
        </authorList>
    </citation>
    <scope>NUCLEOTIDE SEQUENCE [LARGE SCALE GENOMIC DNA]</scope>
    <source>
        <strain evidence="3 6">EGH7</strain>
    </source>
</reference>
<dbReference type="Proteomes" id="UP000702954">
    <property type="component" value="Unassembled WGS sequence"/>
</dbReference>
<dbReference type="Proteomes" id="UP000294613">
    <property type="component" value="Unassembled WGS sequence"/>
</dbReference>
<dbReference type="PANTHER" id="PTHR41313:SF1">
    <property type="entry name" value="DNA METHYLASE ADENINE-SPECIFIC DOMAIN-CONTAINING PROTEIN"/>
    <property type="match status" value="1"/>
</dbReference>
<dbReference type="InterPro" id="IPR014001">
    <property type="entry name" value="Helicase_ATP-bd"/>
</dbReference>